<dbReference type="OrthoDB" id="10504925at2759"/>
<proteinExistence type="predicted"/>
<feature type="compositionally biased region" description="Basic and acidic residues" evidence="1">
    <location>
        <begin position="343"/>
        <end position="354"/>
    </location>
</feature>
<reference evidence="2 4" key="1">
    <citation type="journal article" date="2020" name="Stud. Mycol.">
        <title>101 Dothideomycetes genomes: a test case for predicting lifestyles and emergence of pathogens.</title>
        <authorList>
            <person name="Haridas S."/>
            <person name="Albert R."/>
            <person name="Binder M."/>
            <person name="Bloem J."/>
            <person name="Labutti K."/>
            <person name="Salamov A."/>
            <person name="Andreopoulos B."/>
            <person name="Baker S."/>
            <person name="Barry K."/>
            <person name="Bills G."/>
            <person name="Bluhm B."/>
            <person name="Cannon C."/>
            <person name="Castanera R."/>
            <person name="Culley D."/>
            <person name="Daum C."/>
            <person name="Ezra D."/>
            <person name="Gonzalez J."/>
            <person name="Henrissat B."/>
            <person name="Kuo A."/>
            <person name="Liang C."/>
            <person name="Lipzen A."/>
            <person name="Lutzoni F."/>
            <person name="Magnuson J."/>
            <person name="Mondo S."/>
            <person name="Nolan M."/>
            <person name="Ohm R."/>
            <person name="Pangilinan J."/>
            <person name="Park H.-J."/>
            <person name="Ramirez L."/>
            <person name="Alfaro M."/>
            <person name="Sun H."/>
            <person name="Tritt A."/>
            <person name="Yoshinaga Y."/>
            <person name="Zwiers L.-H."/>
            <person name="Turgeon B."/>
            <person name="Goodwin S."/>
            <person name="Spatafora J."/>
            <person name="Crous P."/>
            <person name="Grigoriev I."/>
        </authorList>
    </citation>
    <scope>NUCLEOTIDE SEQUENCE</scope>
    <source>
        <strain evidence="2 4">CBS 304.34</strain>
    </source>
</reference>
<keyword evidence="3" id="KW-1185">Reference proteome</keyword>
<dbReference type="Proteomes" id="UP000504636">
    <property type="component" value="Unplaced"/>
</dbReference>
<organism evidence="2">
    <name type="scientific">Mytilinidion resinicola</name>
    <dbReference type="NCBI Taxonomy" id="574789"/>
    <lineage>
        <taxon>Eukaryota</taxon>
        <taxon>Fungi</taxon>
        <taxon>Dikarya</taxon>
        <taxon>Ascomycota</taxon>
        <taxon>Pezizomycotina</taxon>
        <taxon>Dothideomycetes</taxon>
        <taxon>Pleosporomycetidae</taxon>
        <taxon>Mytilinidiales</taxon>
        <taxon>Mytilinidiaceae</taxon>
        <taxon>Mytilinidion</taxon>
    </lineage>
</organism>
<evidence type="ECO:0000313" key="3">
    <source>
        <dbReference type="Proteomes" id="UP000504636"/>
    </source>
</evidence>
<evidence type="ECO:0000313" key="2">
    <source>
        <dbReference type="EMBL" id="KAF2803321.1"/>
    </source>
</evidence>
<dbReference type="AlphaFoldDB" id="A0A6A6Y3B9"/>
<evidence type="ECO:0000313" key="4">
    <source>
        <dbReference type="RefSeq" id="XP_033570285.1"/>
    </source>
</evidence>
<feature type="compositionally biased region" description="Low complexity" evidence="1">
    <location>
        <begin position="329"/>
        <end position="342"/>
    </location>
</feature>
<reference evidence="4" key="2">
    <citation type="submission" date="2020-04" db="EMBL/GenBank/DDBJ databases">
        <authorList>
            <consortium name="NCBI Genome Project"/>
        </authorList>
    </citation>
    <scope>NUCLEOTIDE SEQUENCE</scope>
    <source>
        <strain evidence="4">CBS 304.34</strain>
    </source>
</reference>
<name>A0A6A6Y3B9_9PEZI</name>
<feature type="compositionally biased region" description="Low complexity" evidence="1">
    <location>
        <begin position="7"/>
        <end position="21"/>
    </location>
</feature>
<feature type="region of interest" description="Disordered" evidence="1">
    <location>
        <begin position="327"/>
        <end position="354"/>
    </location>
</feature>
<protein>
    <submittedName>
        <fullName evidence="2 4">Uncharacterized protein</fullName>
    </submittedName>
</protein>
<feature type="compositionally biased region" description="Basic and acidic residues" evidence="1">
    <location>
        <begin position="222"/>
        <end position="238"/>
    </location>
</feature>
<gene>
    <name evidence="2 4" type="ORF">BDZ99DRAFT_576224</name>
</gene>
<feature type="region of interest" description="Disordered" evidence="1">
    <location>
        <begin position="1"/>
        <end position="21"/>
    </location>
</feature>
<dbReference type="EMBL" id="MU003718">
    <property type="protein sequence ID" value="KAF2803321.1"/>
    <property type="molecule type" value="Genomic_DNA"/>
</dbReference>
<feature type="region of interest" description="Disordered" evidence="1">
    <location>
        <begin position="191"/>
        <end position="262"/>
    </location>
</feature>
<dbReference type="GeneID" id="54469454"/>
<dbReference type="RefSeq" id="XP_033570285.1">
    <property type="nucleotide sequence ID" value="XM_033728561.1"/>
</dbReference>
<sequence length="354" mass="39204">MDDQAQTSASSAVSPPALPSTTEEPFFPNCFTPYPAIPPIFQNPFDNCYRPERVPSIMKYAAPGRIHQPSPPKRDKLMRATFSVPQLYPWEEHPLELPSIEELHGLVLVTCCLHLGPCLLQPPGFRLPPDFVLPVGFPLPSTNRVESGSVSALSKEAEERLRVLRAEVDHKASQMQAGVAPDQLAAALQQAFDSDPDGKRSVYRRRRRHALESRPRKAKKEKLRDPYSDTGSEQREETPASLAEGSSLPPVQSGAATPEQVEGQLSRDALLELGRYSVTGKEASKGVEDRAYERLRADIPADLEGILLKPRRGRRETGTKEVTWWDQVQAPAEPEGAGAAQAEAEKDLLDMERY</sequence>
<accession>A0A6A6Y3B9</accession>
<evidence type="ECO:0000256" key="1">
    <source>
        <dbReference type="SAM" id="MobiDB-lite"/>
    </source>
</evidence>
<reference evidence="4" key="3">
    <citation type="submission" date="2025-04" db="UniProtKB">
        <authorList>
            <consortium name="RefSeq"/>
        </authorList>
    </citation>
    <scope>IDENTIFICATION</scope>
    <source>
        <strain evidence="4">CBS 304.34</strain>
    </source>
</reference>